<gene>
    <name evidence="1" type="ORF">NCTC9426_01923</name>
</gene>
<dbReference type="Proteomes" id="UP000254133">
    <property type="component" value="Unassembled WGS sequence"/>
</dbReference>
<sequence length="51" mass="6006">MKEQIQELEQKISEIIAYCKKDGFYDQRKVAMANSQFEIALLLLKDADNRK</sequence>
<dbReference type="EMBL" id="UGPZ01000003">
    <property type="protein sequence ID" value="STY93203.1"/>
    <property type="molecule type" value="Genomic_DNA"/>
</dbReference>
<organism evidence="1 2">
    <name type="scientific">Moraxella bovis</name>
    <dbReference type="NCBI Taxonomy" id="476"/>
    <lineage>
        <taxon>Bacteria</taxon>
        <taxon>Pseudomonadati</taxon>
        <taxon>Pseudomonadota</taxon>
        <taxon>Gammaproteobacteria</taxon>
        <taxon>Moraxellales</taxon>
        <taxon>Moraxellaceae</taxon>
        <taxon>Moraxella</taxon>
    </lineage>
</organism>
<name>A0A378PX57_MORBO</name>
<dbReference type="AlphaFoldDB" id="A0A378PX57"/>
<protein>
    <submittedName>
        <fullName evidence="1">Uncharacterized protein</fullName>
    </submittedName>
</protein>
<evidence type="ECO:0000313" key="2">
    <source>
        <dbReference type="Proteomes" id="UP000254133"/>
    </source>
</evidence>
<evidence type="ECO:0000313" key="1">
    <source>
        <dbReference type="EMBL" id="STY93203.1"/>
    </source>
</evidence>
<reference evidence="1 2" key="1">
    <citation type="submission" date="2018-06" db="EMBL/GenBank/DDBJ databases">
        <authorList>
            <consortium name="Pathogen Informatics"/>
            <person name="Doyle S."/>
        </authorList>
    </citation>
    <scope>NUCLEOTIDE SEQUENCE [LARGE SCALE GENOMIC DNA]</scope>
    <source>
        <strain evidence="1 2">NCTC9426</strain>
    </source>
</reference>
<accession>A0A378PX57</accession>
<proteinExistence type="predicted"/>
<dbReference type="RefSeq" id="WP_181879571.1">
    <property type="nucleotide sequence ID" value="NZ_UGPZ01000003.1"/>
</dbReference>